<proteinExistence type="predicted"/>
<comment type="caution">
    <text evidence="2">The sequence shown here is derived from an EMBL/GenBank/DDBJ whole genome shotgun (WGS) entry which is preliminary data.</text>
</comment>
<protein>
    <submittedName>
        <fullName evidence="2">Thioesterase</fullName>
    </submittedName>
</protein>
<dbReference type="PANTHER" id="PTHR31793:SF37">
    <property type="entry name" value="ACYL-COA THIOESTER HYDROLASE YBGC"/>
    <property type="match status" value="1"/>
</dbReference>
<accession>A0A1C3CWL4</accession>
<dbReference type="PANTHER" id="PTHR31793">
    <property type="entry name" value="4-HYDROXYBENZOYL-COA THIOESTERASE FAMILY MEMBER"/>
    <property type="match status" value="1"/>
</dbReference>
<evidence type="ECO:0000313" key="3">
    <source>
        <dbReference type="Proteomes" id="UP000186553"/>
    </source>
</evidence>
<name>A0A1C3CWL4_9GAMM</name>
<dbReference type="SUPFAM" id="SSF54637">
    <property type="entry name" value="Thioesterase/thiol ester dehydrase-isomerase"/>
    <property type="match status" value="1"/>
</dbReference>
<dbReference type="CDD" id="cd00586">
    <property type="entry name" value="4HBT"/>
    <property type="match status" value="1"/>
</dbReference>
<evidence type="ECO:0000256" key="1">
    <source>
        <dbReference type="ARBA" id="ARBA00022801"/>
    </source>
</evidence>
<organism evidence="2 3">
    <name type="scientific">Acinetobacter celticus</name>
    <dbReference type="NCBI Taxonomy" id="1891224"/>
    <lineage>
        <taxon>Bacteria</taxon>
        <taxon>Pseudomonadati</taxon>
        <taxon>Pseudomonadota</taxon>
        <taxon>Gammaproteobacteria</taxon>
        <taxon>Moraxellales</taxon>
        <taxon>Moraxellaceae</taxon>
        <taxon>Acinetobacter</taxon>
    </lineage>
</organism>
<dbReference type="Pfam" id="PF13279">
    <property type="entry name" value="4HBT_2"/>
    <property type="match status" value="1"/>
</dbReference>
<dbReference type="InterPro" id="IPR029069">
    <property type="entry name" value="HotDog_dom_sf"/>
</dbReference>
<sequence>MSSVFDLKLTVQPEHIDVLGHVNNVVYVSWMQDVATAHIEQLGLGLKEYIVLKHAMVAVEHHVQYRKAAVEGEEIILRTWLNDINALYSFRQYVFYRPKDKAVLFMGNTQWACIEIATGRPKRMSPTFTQAYQPILDTENPLDFSAYDA</sequence>
<keyword evidence="1" id="KW-0378">Hydrolase</keyword>
<reference evidence="2 3" key="1">
    <citation type="submission" date="2016-07" db="EMBL/GenBank/DDBJ databases">
        <title>Acinetobacter sp. ANC 4603.</title>
        <authorList>
            <person name="Radolfova-Krizova L."/>
            <person name="Nemec A."/>
        </authorList>
    </citation>
    <scope>NUCLEOTIDE SEQUENCE [LARGE SCALE GENOMIC DNA]</scope>
    <source>
        <strain evidence="2 3">ANC 4603</strain>
    </source>
</reference>
<dbReference type="AlphaFoldDB" id="A0A1C3CWL4"/>
<dbReference type="STRING" id="1891224.BBP83_06950"/>
<dbReference type="InterPro" id="IPR050563">
    <property type="entry name" value="4-hydroxybenzoyl-CoA_TE"/>
</dbReference>
<keyword evidence="3" id="KW-1185">Reference proteome</keyword>
<dbReference type="EMBL" id="MBDL01000009">
    <property type="protein sequence ID" value="ODA13175.1"/>
    <property type="molecule type" value="Genomic_DNA"/>
</dbReference>
<gene>
    <name evidence="2" type="ORF">BBP83_06950</name>
</gene>
<dbReference type="OrthoDB" id="9801517at2"/>
<dbReference type="GO" id="GO:0047617">
    <property type="term" value="F:fatty acyl-CoA hydrolase activity"/>
    <property type="evidence" value="ECO:0007669"/>
    <property type="project" value="TreeGrafter"/>
</dbReference>
<dbReference type="Proteomes" id="UP000186553">
    <property type="component" value="Unassembled WGS sequence"/>
</dbReference>
<dbReference type="Gene3D" id="3.10.129.10">
    <property type="entry name" value="Hotdog Thioesterase"/>
    <property type="match status" value="1"/>
</dbReference>
<dbReference type="RefSeq" id="WP_068887247.1">
    <property type="nucleotide sequence ID" value="NZ_CBCRUU010000002.1"/>
</dbReference>
<evidence type="ECO:0000313" key="2">
    <source>
        <dbReference type="EMBL" id="ODA13175.1"/>
    </source>
</evidence>